<evidence type="ECO:0000256" key="1">
    <source>
        <dbReference type="SAM" id="Coils"/>
    </source>
</evidence>
<reference evidence="4 5" key="1">
    <citation type="journal article" date="2015" name="PLoS Pathog.">
        <title>Leptomonas seymouri: Adaptations to the Dixenous Life Cycle Analyzed by Genome Sequencing, Transcriptome Profiling and Co-infection with Leishmania donovani.</title>
        <authorList>
            <person name="Kraeva N."/>
            <person name="Butenko A."/>
            <person name="Hlavacova J."/>
            <person name="Kostygov A."/>
            <person name="Myskova J."/>
            <person name="Grybchuk D."/>
            <person name="Lestinova T."/>
            <person name="Votypka J."/>
            <person name="Volf P."/>
            <person name="Opperdoes F."/>
            <person name="Flegontov P."/>
            <person name="Lukes J."/>
            <person name="Yurchenko V."/>
        </authorList>
    </citation>
    <scope>NUCLEOTIDE SEQUENCE [LARGE SCALE GENOMIC DNA]</scope>
    <source>
        <strain evidence="4 5">ATCC 30220</strain>
    </source>
</reference>
<feature type="compositionally biased region" description="Basic and acidic residues" evidence="2">
    <location>
        <begin position="885"/>
        <end position="897"/>
    </location>
</feature>
<dbReference type="Proteomes" id="UP000038009">
    <property type="component" value="Unassembled WGS sequence"/>
</dbReference>
<comment type="caution">
    <text evidence="4">The sequence shown here is derived from an EMBL/GenBank/DDBJ whole genome shotgun (WGS) entry which is preliminary data.</text>
</comment>
<feature type="domain" description="Calponin-homology (CH)" evidence="3">
    <location>
        <begin position="6"/>
        <end position="112"/>
    </location>
</feature>
<evidence type="ECO:0000313" key="4">
    <source>
        <dbReference type="EMBL" id="KPI86721.1"/>
    </source>
</evidence>
<protein>
    <recommendedName>
        <fullName evidence="3">Calponin-homology (CH) domain-containing protein</fullName>
    </recommendedName>
</protein>
<dbReference type="InterPro" id="IPR001715">
    <property type="entry name" value="CH_dom"/>
</dbReference>
<accession>A0A0N1I3T9</accession>
<feature type="region of interest" description="Disordered" evidence="2">
    <location>
        <begin position="772"/>
        <end position="916"/>
    </location>
</feature>
<keyword evidence="1" id="KW-0175">Coiled coil</keyword>
<dbReference type="InterPro" id="IPR036872">
    <property type="entry name" value="CH_dom_sf"/>
</dbReference>
<dbReference type="PANTHER" id="PTHR42180:SF4">
    <property type="entry name" value="CALPONIN-HOMOLOGY (CH) DOMAIN-CONTAINING PROTEIN"/>
    <property type="match status" value="1"/>
</dbReference>
<proteinExistence type="predicted"/>
<evidence type="ECO:0000313" key="5">
    <source>
        <dbReference type="Proteomes" id="UP000038009"/>
    </source>
</evidence>
<feature type="coiled-coil region" evidence="1">
    <location>
        <begin position="590"/>
        <end position="617"/>
    </location>
</feature>
<feature type="compositionally biased region" description="Low complexity" evidence="2">
    <location>
        <begin position="147"/>
        <end position="158"/>
    </location>
</feature>
<evidence type="ECO:0000256" key="2">
    <source>
        <dbReference type="SAM" id="MobiDB-lite"/>
    </source>
</evidence>
<evidence type="ECO:0000259" key="3">
    <source>
        <dbReference type="PROSITE" id="PS50021"/>
    </source>
</evidence>
<feature type="compositionally biased region" description="Basic and acidic residues" evidence="2">
    <location>
        <begin position="163"/>
        <end position="176"/>
    </location>
</feature>
<dbReference type="SUPFAM" id="SSF47576">
    <property type="entry name" value="Calponin-homology domain, CH-domain"/>
    <property type="match status" value="1"/>
</dbReference>
<organism evidence="4 5">
    <name type="scientific">Leptomonas seymouri</name>
    <dbReference type="NCBI Taxonomy" id="5684"/>
    <lineage>
        <taxon>Eukaryota</taxon>
        <taxon>Discoba</taxon>
        <taxon>Euglenozoa</taxon>
        <taxon>Kinetoplastea</taxon>
        <taxon>Metakinetoplastina</taxon>
        <taxon>Trypanosomatida</taxon>
        <taxon>Trypanosomatidae</taxon>
        <taxon>Leishmaniinae</taxon>
        <taxon>Leptomonas</taxon>
    </lineage>
</organism>
<gene>
    <name evidence="4" type="ORF">ABL78_4191</name>
</gene>
<keyword evidence="5" id="KW-1185">Reference proteome</keyword>
<dbReference type="EMBL" id="LJSK01000118">
    <property type="protein sequence ID" value="KPI86721.1"/>
    <property type="molecule type" value="Genomic_DNA"/>
</dbReference>
<dbReference type="OrthoDB" id="264536at2759"/>
<sequence>MTAPTLLGKAELLAWAADVTGITPCEKYGDLKDGLVYLSLARELFPQDIDSAIVRLQRRGARDPAKNWSLLSSSLRRHNIPLHLCNRQAVERGHTRHCFNLLVLFYFLLRLARGDQFSVDFAQPVDPQLAAFLQSPDSVFAVERTRGTGASATTASEAGPSIREQEKMEEERERRGGMPISDNVVTRLSSPPSASSLSPCTQRPYSSFSPGVASSQLAMEYATHTSRMDLHERHPAEAALPFSRHPLDFHTNTTTPRGPIYAHGKGPKEMNAVGSGIQAWRVSPHHALSQLRWNMTPSYAGDTELVVGAAPLAPPLPSSTSSSLLTENRLLREELHYVKAVSQLLMMQQRGLEASTEMRTAATLQGELAKGKLSHLHDLRQLEVALNASSPSRSSLAHNSHYSDPQWMALEHRAEVAEKTAAQLYDELNRNHQTYDATLQQLQQAFRSIDIITEAAQQAASTLPSARTGSASHEEAVMDAMMAQLECVPAVFRDAVRTQVRALLLTLRTLRVSNERLHMDVNERAARSEGQGYSTSDTLGQAAVSSATSSFSPQSAHPSDIASLCEEAQFVCQAADPAVQHACHFLVQMVEELQGKLEAAQHDAEEWRRRYHKTEAIAAPAEAVRQRARTSHAAQGGQELYDRFTMFHTQGDAAYSLSPQYQKHAEALLLEAQRLYDRVAEVLVRTFSTPGTENMKWANEQLVSLLHMFLQQRQQSAAAETALAEQCESAAPLRQESRQRIEKLDCTSADLAKSELRRGGLEQRCAALEKELRSQKKQPCAGKHGVVEQEGDGQRASLGNASPSAVLAQLSKAPASPSAKHTSTHPPPAARIHSTTSTSLPESNMSAAGPTPSLRVISPYQPGALRSPSPSSEDESQRRGGSSHLGDRSDIDFRDALETPPPLSSRPQMTKTTALEASHRRQVSFAAGVMSVPQAITATPTTTSTKTKNMAAGHAAAPSPLLSAAELERRKQEILRRFNVD</sequence>
<dbReference type="Gene3D" id="1.10.418.10">
    <property type="entry name" value="Calponin-like domain"/>
    <property type="match status" value="1"/>
</dbReference>
<feature type="compositionally biased region" description="Low complexity" evidence="2">
    <location>
        <begin position="188"/>
        <end position="199"/>
    </location>
</feature>
<feature type="region of interest" description="Disordered" evidence="2">
    <location>
        <begin position="147"/>
        <end position="203"/>
    </location>
</feature>
<dbReference type="PANTHER" id="PTHR42180">
    <property type="entry name" value="HOMOLOGY DOMAIN-CONTAINING PROTEIN,PUTATIVE-RELATED"/>
    <property type="match status" value="1"/>
</dbReference>
<dbReference type="VEuPathDB" id="TriTrypDB:Lsey_0118_0040"/>
<dbReference type="PROSITE" id="PS50021">
    <property type="entry name" value="CH"/>
    <property type="match status" value="1"/>
</dbReference>
<dbReference type="AlphaFoldDB" id="A0A0N1I3T9"/>
<feature type="compositionally biased region" description="Polar residues" evidence="2">
    <location>
        <begin position="905"/>
        <end position="915"/>
    </location>
</feature>
<name>A0A0N1I3T9_LEPSE</name>
<feature type="compositionally biased region" description="Polar residues" evidence="2">
    <location>
        <begin position="833"/>
        <end position="846"/>
    </location>
</feature>
<dbReference type="OMA" id="REYHESQ"/>